<gene>
    <name evidence="3" type="ORF">ABZ931_38550</name>
</gene>
<feature type="signal peptide" evidence="2">
    <location>
        <begin position="1"/>
        <end position="22"/>
    </location>
</feature>
<name>A0ABV3BBM2_9ACTN</name>
<feature type="region of interest" description="Disordered" evidence="1">
    <location>
        <begin position="21"/>
        <end position="40"/>
    </location>
</feature>
<evidence type="ECO:0008006" key="5">
    <source>
        <dbReference type="Google" id="ProtNLM"/>
    </source>
</evidence>
<dbReference type="Proteomes" id="UP001551189">
    <property type="component" value="Unassembled WGS sequence"/>
</dbReference>
<evidence type="ECO:0000256" key="1">
    <source>
        <dbReference type="SAM" id="MobiDB-lite"/>
    </source>
</evidence>
<feature type="region of interest" description="Disordered" evidence="1">
    <location>
        <begin position="69"/>
        <end position="90"/>
    </location>
</feature>
<feature type="chain" id="PRO_5046398054" description="Secreted protein" evidence="2">
    <location>
        <begin position="23"/>
        <end position="90"/>
    </location>
</feature>
<feature type="non-terminal residue" evidence="3">
    <location>
        <position position="90"/>
    </location>
</feature>
<protein>
    <recommendedName>
        <fullName evidence="5">Secreted protein</fullName>
    </recommendedName>
</protein>
<evidence type="ECO:0000313" key="3">
    <source>
        <dbReference type="EMBL" id="MEU6806830.1"/>
    </source>
</evidence>
<proteinExistence type="predicted"/>
<evidence type="ECO:0000256" key="2">
    <source>
        <dbReference type="SAM" id="SignalP"/>
    </source>
</evidence>
<dbReference type="EMBL" id="JBEYXT010000381">
    <property type="protein sequence ID" value="MEU6806830.1"/>
    <property type="molecule type" value="Genomic_DNA"/>
</dbReference>
<sequence>MSGAAALLGVAALVVSAVPADAATGGDTPPPAPGEVVPGQRTATPALVDDIRERAPAAAAKLDCSDPKQRAAVGKGKNDQPIIACGEEAP</sequence>
<evidence type="ECO:0000313" key="4">
    <source>
        <dbReference type="Proteomes" id="UP001551189"/>
    </source>
</evidence>
<organism evidence="3 4">
    <name type="scientific">Streptomyces neyagawaensis</name>
    <dbReference type="NCBI Taxonomy" id="42238"/>
    <lineage>
        <taxon>Bacteria</taxon>
        <taxon>Bacillati</taxon>
        <taxon>Actinomycetota</taxon>
        <taxon>Actinomycetes</taxon>
        <taxon>Kitasatosporales</taxon>
        <taxon>Streptomycetaceae</taxon>
        <taxon>Streptomyces</taxon>
    </lineage>
</organism>
<comment type="caution">
    <text evidence="3">The sequence shown here is derived from an EMBL/GenBank/DDBJ whole genome shotgun (WGS) entry which is preliminary data.</text>
</comment>
<accession>A0ABV3BBM2</accession>
<keyword evidence="4" id="KW-1185">Reference proteome</keyword>
<keyword evidence="2" id="KW-0732">Signal</keyword>
<reference evidence="3 4" key="1">
    <citation type="submission" date="2024-06" db="EMBL/GenBank/DDBJ databases">
        <title>The Natural Products Discovery Center: Release of the First 8490 Sequenced Strains for Exploring Actinobacteria Biosynthetic Diversity.</title>
        <authorList>
            <person name="Kalkreuter E."/>
            <person name="Kautsar S.A."/>
            <person name="Yang D."/>
            <person name="Bader C.D."/>
            <person name="Teijaro C.N."/>
            <person name="Fluegel L."/>
            <person name="Davis C.M."/>
            <person name="Simpson J.R."/>
            <person name="Lauterbach L."/>
            <person name="Steele A.D."/>
            <person name="Gui C."/>
            <person name="Meng S."/>
            <person name="Li G."/>
            <person name="Viehrig K."/>
            <person name="Ye F."/>
            <person name="Su P."/>
            <person name="Kiefer A.F."/>
            <person name="Nichols A."/>
            <person name="Cepeda A.J."/>
            <person name="Yan W."/>
            <person name="Fan B."/>
            <person name="Jiang Y."/>
            <person name="Adhikari A."/>
            <person name="Zheng C.-J."/>
            <person name="Schuster L."/>
            <person name="Cowan T.M."/>
            <person name="Smanski M.J."/>
            <person name="Chevrette M.G."/>
            <person name="De Carvalho L.P.S."/>
            <person name="Shen B."/>
        </authorList>
    </citation>
    <scope>NUCLEOTIDE SEQUENCE [LARGE SCALE GENOMIC DNA]</scope>
    <source>
        <strain evidence="3 4">NPDC046851</strain>
    </source>
</reference>